<dbReference type="OrthoDB" id="9768177at2"/>
<reference evidence="13 14" key="1">
    <citation type="submission" date="2018-04" db="EMBL/GenBank/DDBJ databases">
        <title>Adhaeribacter sp. HMF7616 genome sequencing and assembly.</title>
        <authorList>
            <person name="Kang H."/>
            <person name="Kang J."/>
            <person name="Cha I."/>
            <person name="Kim H."/>
            <person name="Joh K."/>
        </authorList>
    </citation>
    <scope>NUCLEOTIDE SEQUENCE [LARGE SCALE GENOMIC DNA]</scope>
    <source>
        <strain evidence="13 14">HMF7616</strain>
    </source>
</reference>
<keyword evidence="10" id="KW-0732">Signal</keyword>
<evidence type="ECO:0000256" key="4">
    <source>
        <dbReference type="ARBA" id="ARBA00022692"/>
    </source>
</evidence>
<evidence type="ECO:0000259" key="12">
    <source>
        <dbReference type="Pfam" id="PF07715"/>
    </source>
</evidence>
<feature type="chain" id="PRO_5016736494" evidence="10">
    <location>
        <begin position="20"/>
        <end position="991"/>
    </location>
</feature>
<dbReference type="RefSeq" id="WP_115373354.1">
    <property type="nucleotide sequence ID" value="NZ_QASA01000001.1"/>
</dbReference>
<dbReference type="Proteomes" id="UP000253919">
    <property type="component" value="Unassembled WGS sequence"/>
</dbReference>
<comment type="similarity">
    <text evidence="8 9">Belongs to the TonB-dependent receptor family.</text>
</comment>
<comment type="subcellular location">
    <subcellularLocation>
        <location evidence="1 8">Cell outer membrane</location>
        <topology evidence="1 8">Multi-pass membrane protein</topology>
    </subcellularLocation>
</comment>
<evidence type="ECO:0000256" key="3">
    <source>
        <dbReference type="ARBA" id="ARBA00022452"/>
    </source>
</evidence>
<evidence type="ECO:0000256" key="1">
    <source>
        <dbReference type="ARBA" id="ARBA00004571"/>
    </source>
</evidence>
<dbReference type="Pfam" id="PF13715">
    <property type="entry name" value="CarbopepD_reg_2"/>
    <property type="match status" value="1"/>
</dbReference>
<dbReference type="InterPro" id="IPR023996">
    <property type="entry name" value="TonB-dep_OMP_SusC/RagA"/>
</dbReference>
<keyword evidence="2 8" id="KW-0813">Transport</keyword>
<proteinExistence type="inferred from homology"/>
<evidence type="ECO:0000259" key="11">
    <source>
        <dbReference type="Pfam" id="PF00593"/>
    </source>
</evidence>
<dbReference type="NCBIfam" id="TIGR04057">
    <property type="entry name" value="SusC_RagA_signa"/>
    <property type="match status" value="1"/>
</dbReference>
<comment type="caution">
    <text evidence="13">The sequence shown here is derived from an EMBL/GenBank/DDBJ whole genome shotgun (WGS) entry which is preliminary data.</text>
</comment>
<dbReference type="GO" id="GO:0009279">
    <property type="term" value="C:cell outer membrane"/>
    <property type="evidence" value="ECO:0007669"/>
    <property type="project" value="UniProtKB-SubCell"/>
</dbReference>
<dbReference type="FunFam" id="2.60.40.1120:FF:000003">
    <property type="entry name" value="Outer membrane protein Omp121"/>
    <property type="match status" value="1"/>
</dbReference>
<dbReference type="Gene3D" id="2.60.40.1120">
    <property type="entry name" value="Carboxypeptidase-like, regulatory domain"/>
    <property type="match status" value="1"/>
</dbReference>
<dbReference type="InterPro" id="IPR036942">
    <property type="entry name" value="Beta-barrel_TonB_sf"/>
</dbReference>
<evidence type="ECO:0000256" key="5">
    <source>
        <dbReference type="ARBA" id="ARBA00023077"/>
    </source>
</evidence>
<feature type="domain" description="TonB-dependent receptor-like beta-barrel" evidence="11">
    <location>
        <begin position="387"/>
        <end position="949"/>
    </location>
</feature>
<dbReference type="InterPro" id="IPR012910">
    <property type="entry name" value="Plug_dom"/>
</dbReference>
<dbReference type="InterPro" id="IPR000531">
    <property type="entry name" value="Beta-barrel_TonB"/>
</dbReference>
<dbReference type="InterPro" id="IPR037066">
    <property type="entry name" value="Plug_dom_sf"/>
</dbReference>
<evidence type="ECO:0000256" key="10">
    <source>
        <dbReference type="SAM" id="SignalP"/>
    </source>
</evidence>
<accession>A0A369QIN7</accession>
<evidence type="ECO:0000313" key="13">
    <source>
        <dbReference type="EMBL" id="RDC64160.1"/>
    </source>
</evidence>
<evidence type="ECO:0000256" key="7">
    <source>
        <dbReference type="ARBA" id="ARBA00023237"/>
    </source>
</evidence>
<dbReference type="PROSITE" id="PS52016">
    <property type="entry name" value="TONB_DEPENDENT_REC_3"/>
    <property type="match status" value="1"/>
</dbReference>
<dbReference type="Pfam" id="PF00593">
    <property type="entry name" value="TonB_dep_Rec_b-barrel"/>
    <property type="match status" value="1"/>
</dbReference>
<dbReference type="InterPro" id="IPR023997">
    <property type="entry name" value="TonB-dep_OMP_SusC/RagA_CS"/>
</dbReference>
<name>A0A369QIN7_9BACT</name>
<feature type="signal peptide" evidence="10">
    <location>
        <begin position="1"/>
        <end position="19"/>
    </location>
</feature>
<evidence type="ECO:0000256" key="9">
    <source>
        <dbReference type="RuleBase" id="RU003357"/>
    </source>
</evidence>
<evidence type="ECO:0000313" key="14">
    <source>
        <dbReference type="Proteomes" id="UP000253919"/>
    </source>
</evidence>
<dbReference type="Gene3D" id="2.170.130.10">
    <property type="entry name" value="TonB-dependent receptor, plug domain"/>
    <property type="match status" value="1"/>
</dbReference>
<protein>
    <submittedName>
        <fullName evidence="13">TonB-dependent receptor SusC</fullName>
    </submittedName>
</protein>
<keyword evidence="3 8" id="KW-1134">Transmembrane beta strand</keyword>
<dbReference type="InterPro" id="IPR039426">
    <property type="entry name" value="TonB-dep_rcpt-like"/>
</dbReference>
<evidence type="ECO:0000256" key="2">
    <source>
        <dbReference type="ARBA" id="ARBA00022448"/>
    </source>
</evidence>
<dbReference type="Gene3D" id="2.40.170.20">
    <property type="entry name" value="TonB-dependent receptor, beta-barrel domain"/>
    <property type="match status" value="1"/>
</dbReference>
<evidence type="ECO:0000256" key="8">
    <source>
        <dbReference type="PROSITE-ProRule" id="PRU01360"/>
    </source>
</evidence>
<feature type="domain" description="TonB-dependent receptor plug" evidence="12">
    <location>
        <begin position="114"/>
        <end position="219"/>
    </location>
</feature>
<dbReference type="AlphaFoldDB" id="A0A369QIN7"/>
<dbReference type="InterPro" id="IPR008969">
    <property type="entry name" value="CarboxyPept-like_regulatory"/>
</dbReference>
<dbReference type="Pfam" id="PF07715">
    <property type="entry name" value="Plug"/>
    <property type="match status" value="1"/>
</dbReference>
<dbReference type="EMBL" id="QASA01000001">
    <property type="protein sequence ID" value="RDC64160.1"/>
    <property type="molecule type" value="Genomic_DNA"/>
</dbReference>
<keyword evidence="7 8" id="KW-0998">Cell outer membrane</keyword>
<sequence length="991" mass="109625">MKKHFLLVWCLFSVHLLLAQDAVPISGRVTDAKTSEALIAVSVLVKGTSSGAQTDVDGNFTVNAPANGSLVFSYIGYQDQEVAINNRTTINVQLTTDANQLNEVVVVGYGSQQKRDVTGSITSVKGDELVKQSSQNPVSSIQGRVAGVQITNAGSPGSSPQVRIRGVGSAQGGVEPLYVVDGTFVPDLSFLNPADIESMEVLKDASSASIYGVRAANGVVLVTTRKGKAGTPRINYNGFAGVQRVTNRLKMANAQEYATLVNEKFESIEEPRRLPLNSPSTDWYDQVLRTAQIHNHQLSMSGGTERITYNFSGSYLNQQGIVKKNDFERITARLQTDFKVTNNIKVGYNAIFSNIKTDTIPTGVLYQSYVAPPILPVREASGRYGDPANINLGNFSNPQASLDWFNQVNRSQRLTGNVFGEVTFLKDFIFRTSLGLNYNLSEYRNYRSQDSLTSVQFAERSLLTKSNYKGNSWLWENTLTYNKEIGDNRFTVLLGISSQRDRWEELIGTINDVPNNSEASYYFSLGDQSTARIQNTGDLFTFASYFGRINYSFRNKYLLTTSLRYDGSSKFPKANRFDIFPSVGLGWMVTEESFMKNQTAINNLKIRASWGKLGNSNIPSNVFNQTIDLGSNLIAFFGPGIPYTGGSRTQRVSPILFWEVVKETDLGFEMVTLNNRLTIEADWYDKRTEDAIFDVPALGSIGQGGTIKSNNASFKNTGVEFAANWNTEATSNFRYNVGFNVAYNQNEVTDVNTLTSQRGGSGGVAGNFTTISRVGDPIGTFYGFVVDGVYQTEQEITGSAQPGAKPGDFRYRDINNDKVVDSRDLTITGNPNPRFIYGINSGFNFYNFDLQLDIQGVAGVEIYNANKGNRFGNENYTQDFFDNRWHGVNTSNSYPSADLSGVNLDPNSWYVENGDYIRIRNLQVGYTLPTNLTGKWKIQTIRFYANAQNPITIFKYNGFTPEVGGRPTNAGIDLNVYPLSATYNFGVNVNF</sequence>
<gene>
    <name evidence="13" type="ORF">AHMF7616_02771</name>
</gene>
<keyword evidence="5 9" id="KW-0798">TonB box</keyword>
<keyword evidence="4 8" id="KW-0812">Transmembrane</keyword>
<dbReference type="SUPFAM" id="SSF49464">
    <property type="entry name" value="Carboxypeptidase regulatory domain-like"/>
    <property type="match status" value="1"/>
</dbReference>
<evidence type="ECO:0000256" key="6">
    <source>
        <dbReference type="ARBA" id="ARBA00023136"/>
    </source>
</evidence>
<keyword evidence="13" id="KW-0675">Receptor</keyword>
<keyword evidence="6 8" id="KW-0472">Membrane</keyword>
<dbReference type="SUPFAM" id="SSF56935">
    <property type="entry name" value="Porins"/>
    <property type="match status" value="1"/>
</dbReference>
<organism evidence="13 14">
    <name type="scientific">Adhaeribacter pallidiroseus</name>
    <dbReference type="NCBI Taxonomy" id="2072847"/>
    <lineage>
        <taxon>Bacteria</taxon>
        <taxon>Pseudomonadati</taxon>
        <taxon>Bacteroidota</taxon>
        <taxon>Cytophagia</taxon>
        <taxon>Cytophagales</taxon>
        <taxon>Hymenobacteraceae</taxon>
        <taxon>Adhaeribacter</taxon>
    </lineage>
</organism>
<dbReference type="NCBIfam" id="TIGR04056">
    <property type="entry name" value="OMP_RagA_SusC"/>
    <property type="match status" value="1"/>
</dbReference>
<keyword evidence="14" id="KW-1185">Reference proteome</keyword>